<dbReference type="RefSeq" id="WP_163966499.1">
    <property type="nucleotide sequence ID" value="NZ_JAAIVB010000065.1"/>
</dbReference>
<reference evidence="9 10" key="1">
    <citation type="submission" date="2020-02" db="EMBL/GenBank/DDBJ databases">
        <authorList>
            <person name="Kim M.K."/>
        </authorList>
    </citation>
    <scope>NUCLEOTIDE SEQUENCE [LARGE SCALE GENOMIC DNA]</scope>
    <source>
        <strain evidence="9 10">17J57-3</strain>
    </source>
</reference>
<keyword evidence="10" id="KW-1185">Reference proteome</keyword>
<name>A0A6B3SYK5_9BURK</name>
<gene>
    <name evidence="9" type="ORF">G3574_18605</name>
</gene>
<dbReference type="Proteomes" id="UP000482155">
    <property type="component" value="Unassembled WGS sequence"/>
</dbReference>
<protein>
    <submittedName>
        <fullName evidence="9">C-type cytochrome</fullName>
    </submittedName>
</protein>
<evidence type="ECO:0000256" key="4">
    <source>
        <dbReference type="ARBA" id="ARBA00022982"/>
    </source>
</evidence>
<dbReference type="Pfam" id="PF13442">
    <property type="entry name" value="Cytochrome_CBB3"/>
    <property type="match status" value="1"/>
</dbReference>
<feature type="signal peptide" evidence="7">
    <location>
        <begin position="1"/>
        <end position="20"/>
    </location>
</feature>
<evidence type="ECO:0000256" key="5">
    <source>
        <dbReference type="ARBA" id="ARBA00023004"/>
    </source>
</evidence>
<dbReference type="InterPro" id="IPR009056">
    <property type="entry name" value="Cyt_c-like_dom"/>
</dbReference>
<dbReference type="AlphaFoldDB" id="A0A6B3SYK5"/>
<dbReference type="SUPFAM" id="SSF46626">
    <property type="entry name" value="Cytochrome c"/>
    <property type="match status" value="1"/>
</dbReference>
<dbReference type="GO" id="GO:0046872">
    <property type="term" value="F:metal ion binding"/>
    <property type="evidence" value="ECO:0007669"/>
    <property type="project" value="UniProtKB-KW"/>
</dbReference>
<evidence type="ECO:0000256" key="7">
    <source>
        <dbReference type="SAM" id="SignalP"/>
    </source>
</evidence>
<dbReference type="PANTHER" id="PTHR33751">
    <property type="entry name" value="CBB3-TYPE CYTOCHROME C OXIDASE SUBUNIT FIXP"/>
    <property type="match status" value="1"/>
</dbReference>
<dbReference type="EMBL" id="JAAIVB010000065">
    <property type="protein sequence ID" value="NEX63099.1"/>
    <property type="molecule type" value="Genomic_DNA"/>
</dbReference>
<evidence type="ECO:0000256" key="3">
    <source>
        <dbReference type="ARBA" id="ARBA00022723"/>
    </source>
</evidence>
<evidence type="ECO:0000313" key="9">
    <source>
        <dbReference type="EMBL" id="NEX63099.1"/>
    </source>
</evidence>
<evidence type="ECO:0000259" key="8">
    <source>
        <dbReference type="PROSITE" id="PS51007"/>
    </source>
</evidence>
<keyword evidence="1" id="KW-0813">Transport</keyword>
<keyword evidence="7" id="KW-0732">Signal</keyword>
<evidence type="ECO:0000313" key="10">
    <source>
        <dbReference type="Proteomes" id="UP000482155"/>
    </source>
</evidence>
<feature type="chain" id="PRO_5025419445" evidence="7">
    <location>
        <begin position="21"/>
        <end position="116"/>
    </location>
</feature>
<comment type="caution">
    <text evidence="9">The sequence shown here is derived from an EMBL/GenBank/DDBJ whole genome shotgun (WGS) entry which is preliminary data.</text>
</comment>
<evidence type="ECO:0000256" key="6">
    <source>
        <dbReference type="PROSITE-ProRule" id="PRU00433"/>
    </source>
</evidence>
<sequence>MKTFFPALLLIMTGMPAALAQTAPVQAVSDRQFARQIAATCAGCHDTNGHAQGNAIPSLAGRSREELTAQMQAFRSGARPGTIMQQLAKGYSSEQIDAIAAYLAAQSRESAKGSQQ</sequence>
<feature type="domain" description="Cytochrome c" evidence="8">
    <location>
        <begin position="24"/>
        <end position="107"/>
    </location>
</feature>
<dbReference type="Gene3D" id="1.10.760.10">
    <property type="entry name" value="Cytochrome c-like domain"/>
    <property type="match status" value="1"/>
</dbReference>
<keyword evidence="4" id="KW-0249">Electron transport</keyword>
<accession>A0A6B3SYK5</accession>
<evidence type="ECO:0000256" key="2">
    <source>
        <dbReference type="ARBA" id="ARBA00022617"/>
    </source>
</evidence>
<dbReference type="PROSITE" id="PS51007">
    <property type="entry name" value="CYTC"/>
    <property type="match status" value="1"/>
</dbReference>
<dbReference type="GO" id="GO:0009055">
    <property type="term" value="F:electron transfer activity"/>
    <property type="evidence" value="ECO:0007669"/>
    <property type="project" value="InterPro"/>
</dbReference>
<dbReference type="InterPro" id="IPR036909">
    <property type="entry name" value="Cyt_c-like_dom_sf"/>
</dbReference>
<evidence type="ECO:0000256" key="1">
    <source>
        <dbReference type="ARBA" id="ARBA00022448"/>
    </source>
</evidence>
<dbReference type="PANTHER" id="PTHR33751:SF9">
    <property type="entry name" value="CYTOCHROME C4"/>
    <property type="match status" value="1"/>
</dbReference>
<keyword evidence="3 6" id="KW-0479">Metal-binding</keyword>
<dbReference type="GO" id="GO:0020037">
    <property type="term" value="F:heme binding"/>
    <property type="evidence" value="ECO:0007669"/>
    <property type="project" value="InterPro"/>
</dbReference>
<dbReference type="InterPro" id="IPR050597">
    <property type="entry name" value="Cytochrome_c_Oxidase_Subunit"/>
</dbReference>
<organism evidence="9 10">
    <name type="scientific">Noviherbaspirillum galbum</name>
    <dbReference type="NCBI Taxonomy" id="2709383"/>
    <lineage>
        <taxon>Bacteria</taxon>
        <taxon>Pseudomonadati</taxon>
        <taxon>Pseudomonadota</taxon>
        <taxon>Betaproteobacteria</taxon>
        <taxon>Burkholderiales</taxon>
        <taxon>Oxalobacteraceae</taxon>
        <taxon>Noviherbaspirillum</taxon>
    </lineage>
</organism>
<proteinExistence type="predicted"/>
<keyword evidence="2 6" id="KW-0349">Heme</keyword>
<keyword evidence="5 6" id="KW-0408">Iron</keyword>